<dbReference type="AlphaFoldDB" id="A0A3D8VJ86"/>
<organism evidence="3 4">
    <name type="scientific">Lysobacter soli</name>
    <dbReference type="NCBI Taxonomy" id="453783"/>
    <lineage>
        <taxon>Bacteria</taxon>
        <taxon>Pseudomonadati</taxon>
        <taxon>Pseudomonadota</taxon>
        <taxon>Gammaproteobacteria</taxon>
        <taxon>Lysobacterales</taxon>
        <taxon>Lysobacteraceae</taxon>
        <taxon>Lysobacter</taxon>
    </lineage>
</organism>
<accession>A0A3D8VJ86</accession>
<protein>
    <recommendedName>
        <fullName evidence="2">N-acetylmuramoyl-L-alanine amidase domain-containing protein</fullName>
    </recommendedName>
</protein>
<feature type="domain" description="N-acetylmuramoyl-L-alanine amidase" evidence="2">
    <location>
        <begin position="119"/>
        <end position="237"/>
    </location>
</feature>
<evidence type="ECO:0000256" key="1">
    <source>
        <dbReference type="SAM" id="MobiDB-lite"/>
    </source>
</evidence>
<evidence type="ECO:0000259" key="2">
    <source>
        <dbReference type="Pfam" id="PF01510"/>
    </source>
</evidence>
<keyword evidence="4" id="KW-1185">Reference proteome</keyword>
<proteinExistence type="predicted"/>
<reference evidence="3 4" key="1">
    <citation type="submission" date="2018-08" db="EMBL/GenBank/DDBJ databases">
        <title>Lysobacter soli KCTC 22011, whole genome shotgun sequence.</title>
        <authorList>
            <person name="Zhang X."/>
            <person name="Feng G."/>
            <person name="Zhu H."/>
        </authorList>
    </citation>
    <scope>NUCLEOTIDE SEQUENCE [LARGE SCALE GENOMIC DNA]</scope>
    <source>
        <strain evidence="3 4">KCTC 22011</strain>
    </source>
</reference>
<dbReference type="SUPFAM" id="SSF55846">
    <property type="entry name" value="N-acetylmuramoyl-L-alanine amidase-like"/>
    <property type="match status" value="1"/>
</dbReference>
<evidence type="ECO:0000313" key="4">
    <source>
        <dbReference type="Proteomes" id="UP000256829"/>
    </source>
</evidence>
<dbReference type="Gene3D" id="3.40.80.10">
    <property type="entry name" value="Peptidoglycan recognition protein-like"/>
    <property type="match status" value="1"/>
</dbReference>
<dbReference type="GO" id="GO:0009253">
    <property type="term" value="P:peptidoglycan catabolic process"/>
    <property type="evidence" value="ECO:0007669"/>
    <property type="project" value="InterPro"/>
</dbReference>
<dbReference type="Proteomes" id="UP000256829">
    <property type="component" value="Unassembled WGS sequence"/>
</dbReference>
<evidence type="ECO:0000313" key="3">
    <source>
        <dbReference type="EMBL" id="RDY69427.1"/>
    </source>
</evidence>
<name>A0A3D8VJ86_9GAMM</name>
<dbReference type="InterPro" id="IPR036505">
    <property type="entry name" value="Amidase/PGRP_sf"/>
</dbReference>
<feature type="region of interest" description="Disordered" evidence="1">
    <location>
        <begin position="1"/>
        <end position="80"/>
    </location>
</feature>
<dbReference type="GO" id="GO:0008745">
    <property type="term" value="F:N-acetylmuramoyl-L-alanine amidase activity"/>
    <property type="evidence" value="ECO:0007669"/>
    <property type="project" value="InterPro"/>
</dbReference>
<gene>
    <name evidence="3" type="ORF">DX912_01285</name>
</gene>
<sequence>MHVRRSFHPAVEGHRPPACQPTLPHNQGQRRRVGSHRRERSDTPRRVRLHRGLGHSPSRGGAVSRFVPVGQSTTTPSSKTQRAEIELEIYIAANGYVQNAGFTQNPIPALETGNITGPLAIVLHRTVSTSAASTLSAFRRGIGTHFLIDKDGTTYQCASLLKKTAHVGPIRARCHIEGTCSPNELATFKDWESRMKCHDHEKGKRYPTRYPMNEDSVGIEVVAMYQEATMQWDAATRHRRSSRHLCYAQRMSTDTSCPHPTPNNAPTATALFSTCSAIVGISDPVRFTSQPPNRPMAK</sequence>
<feature type="compositionally biased region" description="Polar residues" evidence="1">
    <location>
        <begin position="70"/>
        <end position="80"/>
    </location>
</feature>
<comment type="caution">
    <text evidence="3">The sequence shown here is derived from an EMBL/GenBank/DDBJ whole genome shotgun (WGS) entry which is preliminary data.</text>
</comment>
<dbReference type="InterPro" id="IPR002502">
    <property type="entry name" value="Amidase_domain"/>
</dbReference>
<dbReference type="Pfam" id="PF01510">
    <property type="entry name" value="Amidase_2"/>
    <property type="match status" value="1"/>
</dbReference>
<feature type="compositionally biased region" description="Basic residues" evidence="1">
    <location>
        <begin position="28"/>
        <end position="38"/>
    </location>
</feature>
<dbReference type="EMBL" id="QTJR01000001">
    <property type="protein sequence ID" value="RDY69427.1"/>
    <property type="molecule type" value="Genomic_DNA"/>
</dbReference>